<gene>
    <name evidence="1" type="ORF">KEC93_25405</name>
</gene>
<accession>A0AB74VFP9</accession>
<dbReference type="Proteomes" id="UP000679373">
    <property type="component" value="Chromosome"/>
</dbReference>
<name>A0AB74VFP9_CLOBE</name>
<reference evidence="1" key="1">
    <citation type="submission" date="2021-04" db="EMBL/GenBank/DDBJ databases">
        <title>Complete genome sequence of the type strain Clostridium beijerinckii NRRL B-598.</title>
        <authorList>
            <person name="Sedlar K."/>
            <person name="Branska B."/>
            <person name="Bezdicek M."/>
            <person name="Nykrynova M."/>
            <person name="Lengerova M."/>
            <person name="Skutkova H."/>
            <person name="Patakova P."/>
        </authorList>
    </citation>
    <scope>NUCLEOTIDE SEQUENCE</scope>
    <source>
        <strain evidence="1">DSM 791</strain>
    </source>
</reference>
<dbReference type="RefSeq" id="WP_077869353.1">
    <property type="nucleotide sequence ID" value="NZ_BKAK01000085.1"/>
</dbReference>
<evidence type="ECO:0000313" key="1">
    <source>
        <dbReference type="EMBL" id="QUN35194.1"/>
    </source>
</evidence>
<dbReference type="EMBL" id="CP073653">
    <property type="protein sequence ID" value="QUN35194.1"/>
    <property type="molecule type" value="Genomic_DNA"/>
</dbReference>
<evidence type="ECO:0000313" key="2">
    <source>
        <dbReference type="Proteomes" id="UP000679373"/>
    </source>
</evidence>
<organism evidence="1 2">
    <name type="scientific">Clostridium beijerinckii</name>
    <name type="common">Clostridium MP</name>
    <dbReference type="NCBI Taxonomy" id="1520"/>
    <lineage>
        <taxon>Bacteria</taxon>
        <taxon>Bacillati</taxon>
        <taxon>Bacillota</taxon>
        <taxon>Clostridia</taxon>
        <taxon>Eubacteriales</taxon>
        <taxon>Clostridiaceae</taxon>
        <taxon>Clostridium</taxon>
    </lineage>
</organism>
<keyword evidence="2" id="KW-1185">Reference proteome</keyword>
<sequence length="76" mass="8871">MNIRLLNIEVICNEETLTNGIDTESVYSVFRFEGYKVKFTLNNLIECSIFIGADKEMELEEIKKYISRVIQEKSCN</sequence>
<protein>
    <submittedName>
        <fullName evidence="1">Uncharacterized protein</fullName>
    </submittedName>
</protein>
<dbReference type="GeneID" id="66347938"/>
<dbReference type="AlphaFoldDB" id="A0AB74VFP9"/>
<proteinExistence type="predicted"/>